<feature type="active site" description="Cysteine sulfenic acid (-SOH) intermediate; for peroxidase activity" evidence="11">
    <location>
        <position position="44"/>
    </location>
</feature>
<dbReference type="InterPro" id="IPR013766">
    <property type="entry name" value="Thioredoxin_domain"/>
</dbReference>
<evidence type="ECO:0000256" key="9">
    <source>
        <dbReference type="ARBA" id="ARBA00038489"/>
    </source>
</evidence>
<evidence type="ECO:0000256" key="7">
    <source>
        <dbReference type="ARBA" id="ARBA00023284"/>
    </source>
</evidence>
<feature type="domain" description="Thioredoxin" evidence="12">
    <location>
        <begin position="2"/>
        <end position="147"/>
    </location>
</feature>
<dbReference type="GeneID" id="71761477"/>
<proteinExistence type="inferred from homology"/>
<dbReference type="GO" id="GO:0005737">
    <property type="term" value="C:cytoplasm"/>
    <property type="evidence" value="ECO:0007669"/>
    <property type="project" value="TreeGrafter"/>
</dbReference>
<dbReference type="SUPFAM" id="SSF52833">
    <property type="entry name" value="Thioredoxin-like"/>
    <property type="match status" value="1"/>
</dbReference>
<sequence>MPQVGQTAPAFSLQNQDGESVSLSEFEGQRTVLYFYPKAGTEGCTIEANNFGAAFDEFEHHDVPVLGVSMDSVADLAAFRDDEELPFTLLSDEDGSVAEKYDSAGDGTALRNTFVIGPNGDIEAVYEDVSPGEHAEQVLDDVAAREVA</sequence>
<gene>
    <name evidence="13" type="ORF">GCM10008985_23870</name>
    <name evidence="14" type="ORF">MUK72_06475</name>
</gene>
<evidence type="ECO:0000313" key="13">
    <source>
        <dbReference type="EMBL" id="GAA0466078.1"/>
    </source>
</evidence>
<keyword evidence="6" id="KW-1015">Disulfide bond</keyword>
<evidence type="ECO:0000259" key="12">
    <source>
        <dbReference type="PROSITE" id="PS51352"/>
    </source>
</evidence>
<dbReference type="FunFam" id="3.40.30.10:FF:000007">
    <property type="entry name" value="Thioredoxin-dependent thiol peroxidase"/>
    <property type="match status" value="1"/>
</dbReference>
<evidence type="ECO:0000256" key="10">
    <source>
        <dbReference type="ARBA" id="ARBA00049091"/>
    </source>
</evidence>
<reference evidence="13" key="3">
    <citation type="submission" date="2023-12" db="EMBL/GenBank/DDBJ databases">
        <authorList>
            <person name="Sun Q."/>
            <person name="Inoue M."/>
        </authorList>
    </citation>
    <scope>NUCLEOTIDE SEQUENCE</scope>
    <source>
        <strain evidence="13">JCM 12289</strain>
    </source>
</reference>
<dbReference type="PANTHER" id="PTHR42801">
    <property type="entry name" value="THIOREDOXIN-DEPENDENT PEROXIDE REDUCTASE"/>
    <property type="match status" value="1"/>
</dbReference>
<dbReference type="RefSeq" id="WP_244704974.1">
    <property type="nucleotide sequence ID" value="NZ_BAAADN010000035.1"/>
</dbReference>
<dbReference type="Gene3D" id="3.40.30.10">
    <property type="entry name" value="Glutaredoxin"/>
    <property type="match status" value="1"/>
</dbReference>
<dbReference type="KEGG" id="hdo:MUK72_06475"/>
<dbReference type="EC" id="1.11.1.24" evidence="2"/>
<dbReference type="PANTHER" id="PTHR42801:SF4">
    <property type="entry name" value="AHPC_TSA FAMILY PROTEIN"/>
    <property type="match status" value="1"/>
</dbReference>
<comment type="similarity">
    <text evidence="9">Belongs to the peroxiredoxin family. BCP/PrxQ subfamily.</text>
</comment>
<dbReference type="GO" id="GO:0045454">
    <property type="term" value="P:cell redox homeostasis"/>
    <property type="evidence" value="ECO:0007669"/>
    <property type="project" value="TreeGrafter"/>
</dbReference>
<dbReference type="Proteomes" id="UP000830542">
    <property type="component" value="Chromosome"/>
</dbReference>
<dbReference type="EMBL" id="CP095005">
    <property type="protein sequence ID" value="UOO96345.1"/>
    <property type="molecule type" value="Genomic_DNA"/>
</dbReference>
<keyword evidence="7" id="KW-0676">Redox-active center</keyword>
<protein>
    <recommendedName>
        <fullName evidence="2">thioredoxin-dependent peroxiredoxin</fullName>
        <ecNumber evidence="2">1.11.1.24</ecNumber>
    </recommendedName>
    <alternativeName>
        <fullName evidence="8">Thioredoxin peroxidase</fullName>
    </alternativeName>
</protein>
<dbReference type="InterPro" id="IPR036249">
    <property type="entry name" value="Thioredoxin-like_sf"/>
</dbReference>
<evidence type="ECO:0000313" key="15">
    <source>
        <dbReference type="Proteomes" id="UP000830542"/>
    </source>
</evidence>
<evidence type="ECO:0000256" key="1">
    <source>
        <dbReference type="ARBA" id="ARBA00011245"/>
    </source>
</evidence>
<dbReference type="GO" id="GO:0034599">
    <property type="term" value="P:cellular response to oxidative stress"/>
    <property type="evidence" value="ECO:0007669"/>
    <property type="project" value="TreeGrafter"/>
</dbReference>
<keyword evidence="5" id="KW-0560">Oxidoreductase</keyword>
<evidence type="ECO:0000256" key="2">
    <source>
        <dbReference type="ARBA" id="ARBA00013017"/>
    </source>
</evidence>
<organism evidence="13 16">
    <name type="scientific">Halococcus dombrowskii</name>
    <dbReference type="NCBI Taxonomy" id="179637"/>
    <lineage>
        <taxon>Archaea</taxon>
        <taxon>Methanobacteriati</taxon>
        <taxon>Methanobacteriota</taxon>
        <taxon>Stenosarchaea group</taxon>
        <taxon>Halobacteria</taxon>
        <taxon>Halobacteriales</taxon>
        <taxon>Halococcaceae</taxon>
        <taxon>Halococcus</taxon>
    </lineage>
</organism>
<dbReference type="AlphaFoldDB" id="A0AAV3SIQ5"/>
<comment type="catalytic activity">
    <reaction evidence="10">
        <text>a hydroperoxide + [thioredoxin]-dithiol = an alcohol + [thioredoxin]-disulfide + H2O</text>
        <dbReference type="Rhea" id="RHEA:62620"/>
        <dbReference type="Rhea" id="RHEA-COMP:10698"/>
        <dbReference type="Rhea" id="RHEA-COMP:10700"/>
        <dbReference type="ChEBI" id="CHEBI:15377"/>
        <dbReference type="ChEBI" id="CHEBI:29950"/>
        <dbReference type="ChEBI" id="CHEBI:30879"/>
        <dbReference type="ChEBI" id="CHEBI:35924"/>
        <dbReference type="ChEBI" id="CHEBI:50058"/>
        <dbReference type="EC" id="1.11.1.24"/>
    </reaction>
</comment>
<reference evidence="14" key="2">
    <citation type="submission" date="2022-04" db="EMBL/GenBank/DDBJ databases">
        <title>Sequencing and genomic assembly of Halococcus dombrowskii.</title>
        <authorList>
            <person name="Lim S.W."/>
            <person name="MacLea K.S."/>
        </authorList>
    </citation>
    <scope>NUCLEOTIDE SEQUENCE</scope>
    <source>
        <strain evidence="14">H4</strain>
    </source>
</reference>
<evidence type="ECO:0000256" key="11">
    <source>
        <dbReference type="PIRSR" id="PIRSR000239-1"/>
    </source>
</evidence>
<keyword evidence="4" id="KW-0049">Antioxidant</keyword>
<dbReference type="GO" id="GO:0008379">
    <property type="term" value="F:thioredoxin peroxidase activity"/>
    <property type="evidence" value="ECO:0007669"/>
    <property type="project" value="TreeGrafter"/>
</dbReference>
<evidence type="ECO:0000256" key="4">
    <source>
        <dbReference type="ARBA" id="ARBA00022862"/>
    </source>
</evidence>
<dbReference type="PROSITE" id="PS51352">
    <property type="entry name" value="THIOREDOXIN_2"/>
    <property type="match status" value="1"/>
</dbReference>
<dbReference type="InterPro" id="IPR024706">
    <property type="entry name" value="Peroxiredoxin_AhpC-typ"/>
</dbReference>
<accession>A0AAV3SIQ5</accession>
<dbReference type="CDD" id="cd03017">
    <property type="entry name" value="PRX_BCP"/>
    <property type="match status" value="1"/>
</dbReference>
<dbReference type="PIRSF" id="PIRSF000239">
    <property type="entry name" value="AHPC"/>
    <property type="match status" value="1"/>
</dbReference>
<keyword evidence="3" id="KW-0575">Peroxidase</keyword>
<dbReference type="InterPro" id="IPR000866">
    <property type="entry name" value="AhpC/TSA"/>
</dbReference>
<reference evidence="13" key="1">
    <citation type="journal article" date="2014" name="Int. J. Syst. Evol. Microbiol.">
        <title>Complete genome sequence of Corynebacterium casei LMG S-19264T (=DSM 44701T), isolated from a smear-ripened cheese.</title>
        <authorList>
            <consortium name="US DOE Joint Genome Institute (JGI-PGF)"/>
            <person name="Walter F."/>
            <person name="Albersmeier A."/>
            <person name="Kalinowski J."/>
            <person name="Ruckert C."/>
        </authorList>
    </citation>
    <scope>NUCLEOTIDE SEQUENCE</scope>
    <source>
        <strain evidence="13">JCM 12289</strain>
    </source>
</reference>
<evidence type="ECO:0000313" key="14">
    <source>
        <dbReference type="EMBL" id="UOO96345.1"/>
    </source>
</evidence>
<evidence type="ECO:0000313" key="16">
    <source>
        <dbReference type="Proteomes" id="UP001500962"/>
    </source>
</evidence>
<name>A0AAV3SIQ5_HALDO</name>
<evidence type="ECO:0000256" key="8">
    <source>
        <dbReference type="ARBA" id="ARBA00032824"/>
    </source>
</evidence>
<evidence type="ECO:0000256" key="3">
    <source>
        <dbReference type="ARBA" id="ARBA00022559"/>
    </source>
</evidence>
<comment type="subunit">
    <text evidence="1">Monomer.</text>
</comment>
<dbReference type="Pfam" id="PF00578">
    <property type="entry name" value="AhpC-TSA"/>
    <property type="match status" value="1"/>
</dbReference>
<keyword evidence="15" id="KW-1185">Reference proteome</keyword>
<evidence type="ECO:0000256" key="6">
    <source>
        <dbReference type="ARBA" id="ARBA00023157"/>
    </source>
</evidence>
<dbReference type="EMBL" id="BAAADN010000035">
    <property type="protein sequence ID" value="GAA0466078.1"/>
    <property type="molecule type" value="Genomic_DNA"/>
</dbReference>
<evidence type="ECO:0000256" key="5">
    <source>
        <dbReference type="ARBA" id="ARBA00023002"/>
    </source>
</evidence>
<dbReference type="InterPro" id="IPR050924">
    <property type="entry name" value="Peroxiredoxin_BCP/PrxQ"/>
</dbReference>
<dbReference type="Proteomes" id="UP001500962">
    <property type="component" value="Unassembled WGS sequence"/>
</dbReference>